<dbReference type="AlphaFoldDB" id="A0A6M9TXZ8"/>
<dbReference type="GO" id="GO:0004984">
    <property type="term" value="F:olfactory receptor activity"/>
    <property type="evidence" value="ECO:0007669"/>
    <property type="project" value="InterPro"/>
</dbReference>
<evidence type="ECO:0000256" key="7">
    <source>
        <dbReference type="ARBA" id="ARBA00023136"/>
    </source>
</evidence>
<comment type="similarity">
    <text evidence="10">Belongs to the insect chemoreceptor superfamily. Heteromeric odorant receptor channel (TC 1.A.69) family.</text>
</comment>
<organism evidence="11">
    <name type="scientific">Bactrocera correcta</name>
    <name type="common">Guava fruit fly</name>
    <name type="synonym">Chaetodacus correctus</name>
    <dbReference type="NCBI Taxonomy" id="47773"/>
    <lineage>
        <taxon>Eukaryota</taxon>
        <taxon>Metazoa</taxon>
        <taxon>Ecdysozoa</taxon>
        <taxon>Arthropoda</taxon>
        <taxon>Hexapoda</taxon>
        <taxon>Insecta</taxon>
        <taxon>Pterygota</taxon>
        <taxon>Neoptera</taxon>
        <taxon>Endopterygota</taxon>
        <taxon>Diptera</taxon>
        <taxon>Brachycera</taxon>
        <taxon>Muscomorpha</taxon>
        <taxon>Tephritoidea</taxon>
        <taxon>Tephritidae</taxon>
        <taxon>Bactrocera</taxon>
        <taxon>Bactrocera</taxon>
    </lineage>
</organism>
<evidence type="ECO:0000256" key="1">
    <source>
        <dbReference type="ARBA" id="ARBA00004651"/>
    </source>
</evidence>
<dbReference type="EMBL" id="MT474303">
    <property type="protein sequence ID" value="QKN21015.1"/>
    <property type="molecule type" value="mRNA"/>
</dbReference>
<keyword evidence="3 10" id="KW-0716">Sensory transduction</keyword>
<evidence type="ECO:0000256" key="4">
    <source>
        <dbReference type="ARBA" id="ARBA00022692"/>
    </source>
</evidence>
<dbReference type="Pfam" id="PF02949">
    <property type="entry name" value="7tm_6"/>
    <property type="match status" value="1"/>
</dbReference>
<evidence type="ECO:0000256" key="2">
    <source>
        <dbReference type="ARBA" id="ARBA00022475"/>
    </source>
</evidence>
<protein>
    <recommendedName>
        <fullName evidence="10">Odorant receptor</fullName>
    </recommendedName>
</protein>
<dbReference type="InterPro" id="IPR004117">
    <property type="entry name" value="7tm6_olfct_rcpt"/>
</dbReference>
<comment type="caution">
    <text evidence="10">Lacks conserved residue(s) required for the propagation of feature annotation.</text>
</comment>
<gene>
    <name evidence="11" type="primary">OR7a.4</name>
</gene>
<name>A0A6M9TXZ8_BACCC</name>
<evidence type="ECO:0000256" key="3">
    <source>
        <dbReference type="ARBA" id="ARBA00022606"/>
    </source>
</evidence>
<reference evidence="11" key="1">
    <citation type="journal article" date="2020" name="Mol. Phylogenet. Evol.">
        <title>Analyses of chemosensory genes provide insight into the evolution of behavioral differences to phytochemicals in Bactrocera species.</title>
        <authorList>
            <person name="Wu Z."/>
            <person name="Cui Y."/>
            <person name="Ma J."/>
            <person name="Qu M."/>
            <person name="Lin J."/>
        </authorList>
    </citation>
    <scope>NUCLEOTIDE SEQUENCE</scope>
</reference>
<dbReference type="GO" id="GO:0005549">
    <property type="term" value="F:odorant binding"/>
    <property type="evidence" value="ECO:0007669"/>
    <property type="project" value="InterPro"/>
</dbReference>
<dbReference type="PANTHER" id="PTHR21137">
    <property type="entry name" value="ODORANT RECEPTOR"/>
    <property type="match status" value="1"/>
</dbReference>
<feature type="transmembrane region" description="Helical" evidence="10">
    <location>
        <begin position="81"/>
        <end position="105"/>
    </location>
</feature>
<keyword evidence="2" id="KW-1003">Cell membrane</keyword>
<feature type="transmembrane region" description="Helical" evidence="10">
    <location>
        <begin position="45"/>
        <end position="69"/>
    </location>
</feature>
<keyword evidence="4 10" id="KW-0812">Transmembrane</keyword>
<keyword evidence="5 10" id="KW-0552">Olfaction</keyword>
<evidence type="ECO:0000256" key="6">
    <source>
        <dbReference type="ARBA" id="ARBA00022989"/>
    </source>
</evidence>
<feature type="transmembrane region" description="Helical" evidence="10">
    <location>
        <begin position="299"/>
        <end position="317"/>
    </location>
</feature>
<keyword evidence="8 10" id="KW-0675">Receptor</keyword>
<evidence type="ECO:0000313" key="11">
    <source>
        <dbReference type="EMBL" id="QKN21015.1"/>
    </source>
</evidence>
<feature type="transmembrane region" description="Helical" evidence="10">
    <location>
        <begin position="138"/>
        <end position="160"/>
    </location>
</feature>
<evidence type="ECO:0000256" key="8">
    <source>
        <dbReference type="ARBA" id="ARBA00023170"/>
    </source>
</evidence>
<comment type="subcellular location">
    <subcellularLocation>
        <location evidence="1 10">Cell membrane</location>
        <topology evidence="1 10">Multi-pass membrane protein</topology>
    </subcellularLocation>
</comment>
<evidence type="ECO:0000256" key="5">
    <source>
        <dbReference type="ARBA" id="ARBA00022725"/>
    </source>
</evidence>
<dbReference type="PANTHER" id="PTHR21137:SF35">
    <property type="entry name" value="ODORANT RECEPTOR 19A-RELATED"/>
    <property type="match status" value="1"/>
</dbReference>
<dbReference type="GO" id="GO:0007165">
    <property type="term" value="P:signal transduction"/>
    <property type="evidence" value="ECO:0007669"/>
    <property type="project" value="UniProtKB-KW"/>
</dbReference>
<evidence type="ECO:0000256" key="9">
    <source>
        <dbReference type="ARBA" id="ARBA00023224"/>
    </source>
</evidence>
<keyword evidence="7 10" id="KW-0472">Membrane</keyword>
<keyword evidence="6 10" id="KW-1133">Transmembrane helix</keyword>
<dbReference type="GO" id="GO:0005886">
    <property type="term" value="C:plasma membrane"/>
    <property type="evidence" value="ECO:0007669"/>
    <property type="project" value="UniProtKB-SubCell"/>
</dbReference>
<accession>A0A6M9TXZ8</accession>
<proteinExistence type="evidence at transcript level"/>
<sequence length="400" mass="46208">MRRLTDLLYGRGATKFETNDGFQLLFQCWSLVGIKPLKLYRLRGMLHMCFCWFLLLLCPFTFFMGYLHTLETEPLTVQLNILQAICNIIGLPLKAIAITILLTHLRSAEPIFARLDARYESVASREQIKNCVVVSTRLLASVGLMFHFYGITTYLQALLTRGYPMGEWLPFTDYILRPTIRYWAHFIFEVFHVAFLLTVQTSMDVFPAVYIRNLRTHLKLLTERVSHLGENPEFTDEENFDELVDCIVTHQELLEAKNILSSVCSITLFVQFVIAAIALCIALLNFFVFADTVQRVVTLLYYLGLIMQITPTCYQASMMEVDSAKLPDAIFHCNWLAMDKRSRKLIIYFIHRAQEKISFVALKLFNINLTTNLSIIKFGFSLYTFMNNVGFGQNLKELLE</sequence>
<feature type="transmembrane region" description="Helical" evidence="10">
    <location>
        <begin position="259"/>
        <end position="287"/>
    </location>
</feature>
<keyword evidence="9 10" id="KW-0807">Transducer</keyword>
<evidence type="ECO:0000256" key="10">
    <source>
        <dbReference type="RuleBase" id="RU351113"/>
    </source>
</evidence>